<gene>
    <name evidence="9" type="ORF">CKO40_16280</name>
</gene>
<dbReference type="Gene3D" id="3.30.470.30">
    <property type="entry name" value="DNA ligase/mRNA capping enzyme"/>
    <property type="match status" value="1"/>
</dbReference>
<dbReference type="SUPFAM" id="SSF50249">
    <property type="entry name" value="Nucleic acid-binding proteins"/>
    <property type="match status" value="1"/>
</dbReference>
<reference evidence="9" key="1">
    <citation type="submission" date="2017-08" db="EMBL/GenBank/DDBJ databases">
        <authorList>
            <person name="Imhoff J.F."/>
            <person name="Rahn T."/>
            <person name="Kuenzel S."/>
            <person name="Neulinger S.C."/>
        </authorList>
    </citation>
    <scope>NUCLEOTIDE SEQUENCE</scope>
    <source>
        <strain evidence="9">DSM 11080</strain>
    </source>
</reference>
<evidence type="ECO:0000256" key="6">
    <source>
        <dbReference type="ARBA" id="ARBA00034003"/>
    </source>
</evidence>
<dbReference type="Gene3D" id="3.30.1490.70">
    <property type="match status" value="1"/>
</dbReference>
<dbReference type="CDD" id="cd07896">
    <property type="entry name" value="Adenylation_kDNA_ligase_like"/>
    <property type="match status" value="1"/>
</dbReference>
<dbReference type="Pfam" id="PF14743">
    <property type="entry name" value="DNA_ligase_OB_2"/>
    <property type="match status" value="1"/>
</dbReference>
<proteinExistence type="predicted"/>
<evidence type="ECO:0000256" key="3">
    <source>
        <dbReference type="ARBA" id="ARBA00022705"/>
    </source>
</evidence>
<name>A0AAJ0XAQ6_9GAMM</name>
<dbReference type="GO" id="GO:0003910">
    <property type="term" value="F:DNA ligase (ATP) activity"/>
    <property type="evidence" value="ECO:0007669"/>
    <property type="project" value="UniProtKB-EC"/>
</dbReference>
<dbReference type="InterPro" id="IPR012340">
    <property type="entry name" value="NA-bd_OB-fold"/>
</dbReference>
<keyword evidence="3" id="KW-0235">DNA replication</keyword>
<feature type="chain" id="PRO_5042564668" evidence="7">
    <location>
        <begin position="28"/>
        <end position="314"/>
    </location>
</feature>
<keyword evidence="10" id="KW-1185">Reference proteome</keyword>
<dbReference type="GO" id="GO:0006260">
    <property type="term" value="P:DNA replication"/>
    <property type="evidence" value="ECO:0007669"/>
    <property type="project" value="UniProtKB-KW"/>
</dbReference>
<evidence type="ECO:0000313" key="10">
    <source>
        <dbReference type="Proteomes" id="UP001296776"/>
    </source>
</evidence>
<dbReference type="EMBL" id="NRSJ01000033">
    <property type="protein sequence ID" value="MBK1706069.1"/>
    <property type="molecule type" value="Genomic_DNA"/>
</dbReference>
<dbReference type="PROSITE" id="PS50160">
    <property type="entry name" value="DNA_LIGASE_A3"/>
    <property type="match status" value="1"/>
</dbReference>
<feature type="signal peptide" evidence="7">
    <location>
        <begin position="1"/>
        <end position="27"/>
    </location>
</feature>
<keyword evidence="4" id="KW-0227">DNA damage</keyword>
<sequence length="314" mass="34600">MTRQHWLARIGALLLALQLLRTTTLTIADSLDRPDTASAYTSPQADSAIGVDAIARAPEPALTLAEVYEPGIDLNAYLVSEKFDGVRAYWDGRRLITRGGLVINAPPWFTEDLPTHPLDGELWMGRGTFARVSGTVRRHQPDPEAWHQVRYVLFDLPGSDAPFAQRAEALEELVAASTNPRLKLAQQSQVADPAALQERLERVVAKGGEGLMLHHRDAIYRPGRSDRLLKLKPYFEGEATVLEHLPGEGKYAGMLGSMLVEEPDGTRFRLGTGFTDAERAAPPPIGSEVSFKYHGRTKNGLPRFASFLRVADDL</sequence>
<dbReference type="GO" id="GO:0006310">
    <property type="term" value="P:DNA recombination"/>
    <property type="evidence" value="ECO:0007669"/>
    <property type="project" value="InterPro"/>
</dbReference>
<dbReference type="GO" id="GO:0005524">
    <property type="term" value="F:ATP binding"/>
    <property type="evidence" value="ECO:0007669"/>
    <property type="project" value="InterPro"/>
</dbReference>
<keyword evidence="7" id="KW-0732">Signal</keyword>
<reference evidence="9" key="2">
    <citation type="journal article" date="2020" name="Microorganisms">
        <title>Osmotic Adaptation and Compatible Solute Biosynthesis of Phototrophic Bacteria as Revealed from Genome Analyses.</title>
        <authorList>
            <person name="Imhoff J.F."/>
            <person name="Rahn T."/>
            <person name="Kunzel S."/>
            <person name="Keller A."/>
            <person name="Neulinger S.C."/>
        </authorList>
    </citation>
    <scope>NUCLEOTIDE SEQUENCE</scope>
    <source>
        <strain evidence="9">DSM 11080</strain>
    </source>
</reference>
<dbReference type="GO" id="GO:0006281">
    <property type="term" value="P:DNA repair"/>
    <property type="evidence" value="ECO:0007669"/>
    <property type="project" value="UniProtKB-KW"/>
</dbReference>
<evidence type="ECO:0000313" key="9">
    <source>
        <dbReference type="EMBL" id="MBK1706069.1"/>
    </source>
</evidence>
<dbReference type="AlphaFoldDB" id="A0AAJ0XAQ6"/>
<dbReference type="CDD" id="cd08041">
    <property type="entry name" value="OBF_kDNA_ligase_like"/>
    <property type="match status" value="1"/>
</dbReference>
<dbReference type="Gene3D" id="2.40.50.140">
    <property type="entry name" value="Nucleic acid-binding proteins"/>
    <property type="match status" value="1"/>
</dbReference>
<dbReference type="PANTHER" id="PTHR47810">
    <property type="entry name" value="DNA LIGASE"/>
    <property type="match status" value="1"/>
</dbReference>
<dbReference type="PANTHER" id="PTHR47810:SF1">
    <property type="entry name" value="DNA LIGASE B"/>
    <property type="match status" value="1"/>
</dbReference>
<dbReference type="Proteomes" id="UP001296776">
    <property type="component" value="Unassembled WGS sequence"/>
</dbReference>
<dbReference type="Pfam" id="PF01068">
    <property type="entry name" value="DNA_ligase_A_M"/>
    <property type="match status" value="1"/>
</dbReference>
<organism evidence="9 10">
    <name type="scientific">Halochromatium glycolicum</name>
    <dbReference type="NCBI Taxonomy" id="85075"/>
    <lineage>
        <taxon>Bacteria</taxon>
        <taxon>Pseudomonadati</taxon>
        <taxon>Pseudomonadota</taxon>
        <taxon>Gammaproteobacteria</taxon>
        <taxon>Chromatiales</taxon>
        <taxon>Chromatiaceae</taxon>
        <taxon>Halochromatium</taxon>
    </lineage>
</organism>
<evidence type="ECO:0000259" key="8">
    <source>
        <dbReference type="PROSITE" id="PS50160"/>
    </source>
</evidence>
<dbReference type="InterPro" id="IPR050326">
    <property type="entry name" value="NAD_dep_DNA_ligaseB"/>
</dbReference>
<dbReference type="SUPFAM" id="SSF56091">
    <property type="entry name" value="DNA ligase/mRNA capping enzyme, catalytic domain"/>
    <property type="match status" value="1"/>
</dbReference>
<feature type="domain" description="ATP-dependent DNA ligase family profile" evidence="8">
    <location>
        <begin position="160"/>
        <end position="264"/>
    </location>
</feature>
<keyword evidence="2 9" id="KW-0436">Ligase</keyword>
<comment type="caution">
    <text evidence="9">The sequence shown here is derived from an EMBL/GenBank/DDBJ whole genome shotgun (WGS) entry which is preliminary data.</text>
</comment>
<evidence type="ECO:0000256" key="5">
    <source>
        <dbReference type="ARBA" id="ARBA00023204"/>
    </source>
</evidence>
<protein>
    <submittedName>
        <fullName evidence="9">DNA ligase</fullName>
    </submittedName>
</protein>
<evidence type="ECO:0000256" key="4">
    <source>
        <dbReference type="ARBA" id="ARBA00022763"/>
    </source>
</evidence>
<comment type="catalytic activity">
    <reaction evidence="6">
        <text>ATP + (deoxyribonucleotide)n-3'-hydroxyl + 5'-phospho-(deoxyribonucleotide)m = (deoxyribonucleotide)n+m + AMP + diphosphate.</text>
        <dbReference type="EC" id="6.5.1.1"/>
    </reaction>
</comment>
<dbReference type="RefSeq" id="WP_200347464.1">
    <property type="nucleotide sequence ID" value="NZ_NRSJ01000033.1"/>
</dbReference>
<evidence type="ECO:0000256" key="2">
    <source>
        <dbReference type="ARBA" id="ARBA00022598"/>
    </source>
</evidence>
<comment type="cofactor">
    <cofactor evidence="1">
        <name>a divalent metal cation</name>
        <dbReference type="ChEBI" id="CHEBI:60240"/>
    </cofactor>
</comment>
<evidence type="ECO:0000256" key="7">
    <source>
        <dbReference type="SAM" id="SignalP"/>
    </source>
</evidence>
<accession>A0AAJ0XAQ6</accession>
<keyword evidence="5" id="KW-0234">DNA repair</keyword>
<dbReference type="InterPro" id="IPR029319">
    <property type="entry name" value="DNA_ligase_OB"/>
</dbReference>
<dbReference type="NCBIfam" id="NF006592">
    <property type="entry name" value="PRK09125.1"/>
    <property type="match status" value="1"/>
</dbReference>
<dbReference type="InterPro" id="IPR012310">
    <property type="entry name" value="DNA_ligase_ATP-dep_cent"/>
</dbReference>
<evidence type="ECO:0000256" key="1">
    <source>
        <dbReference type="ARBA" id="ARBA00001968"/>
    </source>
</evidence>